<evidence type="ECO:0000313" key="3">
    <source>
        <dbReference type="Proteomes" id="UP000010824"/>
    </source>
</evidence>
<dbReference type="eggNOG" id="arCOG10388">
    <property type="taxonomic scope" value="Archaea"/>
</dbReference>
<keyword evidence="1" id="KW-0472">Membrane</keyword>
<dbReference type="InParanoid" id="L0H9M7"/>
<feature type="transmembrane region" description="Helical" evidence="1">
    <location>
        <begin position="27"/>
        <end position="50"/>
    </location>
</feature>
<reference evidence="3" key="1">
    <citation type="submission" date="2011-12" db="EMBL/GenBank/DDBJ databases">
        <title>Complete sequence of Methanoregula formicicum SMSP.</title>
        <authorList>
            <person name="Lucas S."/>
            <person name="Han J."/>
            <person name="Lapidus A."/>
            <person name="Cheng J.-F."/>
            <person name="Goodwin L."/>
            <person name="Pitluck S."/>
            <person name="Peters L."/>
            <person name="Ovchinnikova G."/>
            <person name="Teshima H."/>
            <person name="Detter J.C."/>
            <person name="Han C."/>
            <person name="Tapia R."/>
            <person name="Land M."/>
            <person name="Hauser L."/>
            <person name="Kyrpides N."/>
            <person name="Ivanova N."/>
            <person name="Pagani I."/>
            <person name="Imachi H."/>
            <person name="Tamaki H."/>
            <person name="Sekiguchi Y."/>
            <person name="Kamagata Y."/>
            <person name="Cadillo-Quiroz H."/>
            <person name="Zinder S."/>
            <person name="Liu W.-T."/>
            <person name="Woyke T."/>
        </authorList>
    </citation>
    <scope>NUCLEOTIDE SEQUENCE [LARGE SCALE GENOMIC DNA]</scope>
    <source>
        <strain evidence="3">DSM 22288 / NBRC 105244 / SMSP</strain>
    </source>
</reference>
<dbReference type="KEGG" id="mfo:Metfor_0378"/>
<dbReference type="HOGENOM" id="CLU_185768_0_0_2"/>
<keyword evidence="1" id="KW-1133">Transmembrane helix</keyword>
<evidence type="ECO:0000313" key="2">
    <source>
        <dbReference type="EMBL" id="AGB01452.1"/>
    </source>
</evidence>
<reference evidence="2 3" key="2">
    <citation type="journal article" date="2014" name="Genome Announc.">
        <title>Complete Genome Sequence of Methanoregula formicica SMSPT, a Mesophilic Hydrogenotrophic Methanogen Isolated from a Methanogenic Upflow Anaerobic Sludge Blanket Reactor.</title>
        <authorList>
            <person name="Yamamoto K."/>
            <person name="Tamaki H."/>
            <person name="Cadillo-Quiroz H."/>
            <person name="Imachi H."/>
            <person name="Kyrpides N."/>
            <person name="Woyke T."/>
            <person name="Goodwin L."/>
            <person name="Zinder S.H."/>
            <person name="Kamagata Y."/>
            <person name="Liu W.T."/>
        </authorList>
    </citation>
    <scope>NUCLEOTIDE SEQUENCE [LARGE SCALE GENOMIC DNA]</scope>
    <source>
        <strain evidence="3">DSM 22288 / NBRC 105244 / SMSP</strain>
    </source>
</reference>
<dbReference type="Proteomes" id="UP000010824">
    <property type="component" value="Chromosome"/>
</dbReference>
<evidence type="ECO:0000256" key="1">
    <source>
        <dbReference type="SAM" id="Phobius"/>
    </source>
</evidence>
<organism evidence="2 3">
    <name type="scientific">Methanoregula formicica (strain DSM 22288 / NBRC 105244 / SMSP)</name>
    <dbReference type="NCBI Taxonomy" id="593750"/>
    <lineage>
        <taxon>Archaea</taxon>
        <taxon>Methanobacteriati</taxon>
        <taxon>Methanobacteriota</taxon>
        <taxon>Stenosarchaea group</taxon>
        <taxon>Methanomicrobia</taxon>
        <taxon>Methanomicrobiales</taxon>
        <taxon>Methanoregulaceae</taxon>
        <taxon>Methanoregula</taxon>
    </lineage>
</organism>
<keyword evidence="3" id="KW-1185">Reference proteome</keyword>
<dbReference type="EMBL" id="CP003167">
    <property type="protein sequence ID" value="AGB01452.1"/>
    <property type="molecule type" value="Genomic_DNA"/>
</dbReference>
<dbReference type="RefSeq" id="WP_015284416.1">
    <property type="nucleotide sequence ID" value="NC_019943.1"/>
</dbReference>
<feature type="transmembrane region" description="Helical" evidence="1">
    <location>
        <begin position="62"/>
        <end position="83"/>
    </location>
</feature>
<name>L0H9M7_METFS</name>
<dbReference type="AlphaFoldDB" id="L0H9M7"/>
<protein>
    <submittedName>
        <fullName evidence="2">Uncharacterized protein</fullName>
    </submittedName>
</protein>
<sequence precursor="true">MWLELLTLFIGIAFGFFHKGKEDYWGILRNGAILGIVIGVLAVLISMFLAPGSTSLSFDFPGAFGTILVILVFVILMIAGTFIGDRIERVLRK</sequence>
<proteinExistence type="predicted"/>
<keyword evidence="1" id="KW-0812">Transmembrane</keyword>
<gene>
    <name evidence="2" type="ordered locus">Metfor_0378</name>
</gene>
<dbReference type="GeneID" id="14309051"/>
<accession>L0H9M7</accession>